<reference evidence="2 3" key="1">
    <citation type="journal article" date="2020" name="IScience">
        <title>Genome Sequencing of the Endangered Kingdonia uniflora (Circaeasteraceae, Ranunculales) Reveals Potential Mechanisms of Evolutionary Specialization.</title>
        <authorList>
            <person name="Sun Y."/>
            <person name="Deng T."/>
            <person name="Zhang A."/>
            <person name="Moore M.J."/>
            <person name="Landis J.B."/>
            <person name="Lin N."/>
            <person name="Zhang H."/>
            <person name="Zhang X."/>
            <person name="Huang J."/>
            <person name="Zhang X."/>
            <person name="Sun H."/>
            <person name="Wang H."/>
        </authorList>
    </citation>
    <scope>NUCLEOTIDE SEQUENCE [LARGE SCALE GENOMIC DNA]</scope>
    <source>
        <strain evidence="2">TB1705</strain>
        <tissue evidence="2">Leaf</tissue>
    </source>
</reference>
<dbReference type="EMBL" id="JACGCM010001697">
    <property type="protein sequence ID" value="KAF6151322.1"/>
    <property type="molecule type" value="Genomic_DNA"/>
</dbReference>
<dbReference type="AlphaFoldDB" id="A0A7J7M905"/>
<dbReference type="Proteomes" id="UP000541444">
    <property type="component" value="Unassembled WGS sequence"/>
</dbReference>
<accession>A0A7J7M905</accession>
<comment type="caution">
    <text evidence="2">The sequence shown here is derived from an EMBL/GenBank/DDBJ whole genome shotgun (WGS) entry which is preliminary data.</text>
</comment>
<evidence type="ECO:0000256" key="1">
    <source>
        <dbReference type="SAM" id="MobiDB-lite"/>
    </source>
</evidence>
<keyword evidence="3" id="KW-1185">Reference proteome</keyword>
<sequence length="283" mass="32046">MGRSSVNEVSTSGRTNESDSEGEGGLEQFLGFPGQLVSYPLGFDAFKEFCKAKGAIGGKWEREKKVRRITPEDVLQFYGEKNFKAGGGSYFCASVTRSRFFDQNSAGRAWNDNIIWVKGNFLQRDNEELLDLRFRSVKQSVKSTVERKESLLDEVAEEETEVELVLWELGLSRKKRVESRSKKVVKAQSTRSMTGVDEGKRVMKGKRRRVESLGESGEKVVEGRSASMVDLKEVKERARLVILQGKEDTSQMVTHLVKEIWLGIEEYESELKKAKSELEKNLA</sequence>
<proteinExistence type="predicted"/>
<evidence type="ECO:0000313" key="2">
    <source>
        <dbReference type="EMBL" id="KAF6151322.1"/>
    </source>
</evidence>
<gene>
    <name evidence="2" type="ORF">GIB67_040595</name>
</gene>
<organism evidence="2 3">
    <name type="scientific">Kingdonia uniflora</name>
    <dbReference type="NCBI Taxonomy" id="39325"/>
    <lineage>
        <taxon>Eukaryota</taxon>
        <taxon>Viridiplantae</taxon>
        <taxon>Streptophyta</taxon>
        <taxon>Embryophyta</taxon>
        <taxon>Tracheophyta</taxon>
        <taxon>Spermatophyta</taxon>
        <taxon>Magnoliopsida</taxon>
        <taxon>Ranunculales</taxon>
        <taxon>Circaeasteraceae</taxon>
        <taxon>Kingdonia</taxon>
    </lineage>
</organism>
<evidence type="ECO:0000313" key="3">
    <source>
        <dbReference type="Proteomes" id="UP000541444"/>
    </source>
</evidence>
<feature type="compositionally biased region" description="Polar residues" evidence="1">
    <location>
        <begin position="1"/>
        <end position="15"/>
    </location>
</feature>
<protein>
    <submittedName>
        <fullName evidence="2">Uncharacterized protein</fullName>
    </submittedName>
</protein>
<feature type="region of interest" description="Disordered" evidence="1">
    <location>
        <begin position="1"/>
        <end position="24"/>
    </location>
</feature>
<name>A0A7J7M905_9MAGN</name>